<dbReference type="PROSITE" id="PS50245">
    <property type="entry name" value="CAP_GLY_2"/>
    <property type="match status" value="1"/>
</dbReference>
<dbReference type="InterPro" id="IPR038765">
    <property type="entry name" value="Papain-like_cys_pep_sf"/>
</dbReference>
<sequence>MEEPSVKYILLRDRVGHTVGKSLLSLGLRTKSAPLQVLRGEILEGVPAAEQPTDLTKVAVVGIERKSLRLECRTDDMTRLSEEEANLLLAISSSERRYQTFIDRKRLAFGGQLLPGSAVFVEVKGISKVLPGVVWYKGELPPSLGTWFGVELIKNPGSGTCDGTFRNKQYFTCARDSGVFVGLDKLTPREDEDDIRPSKISKKDENKLKSSLKDSILSFWKGKHEQRSFQGIDGVLKTDERVVTFINDTPARGTVRYIAEEKDSMGNSYIIVGLELDERVGSGCGKRFGFQKFICKRDYAAFVPLKTVMPEKDFDKKPERATRQEAQGKKEQNHEGESYPKSMSHVNLPSATRKESVMKLRRTNSMTSAETELIVAAGESSKTDPQEFIEKQRQMFREFEGKNIPDNQDNDVTMQDEERTDSAENFHIKDDHFKSTPQDRSVSDGTKIITEQPGLSNGNLVKNFDHQDTTQEYDSDYVNIGKDGSQTLIRKHEQHGEYKEHLQSAAYLTSQRSPTFKEEVKHLNQGTHNSDGSVATAKFVADRKSSDRAEAMEVEMERETSSKEPLEQPYAQSHTSAFLGDDLAVNRRTGGSDIMSVDNHCGLEVGSMVEVPVADGAARCGVIRWIGIIPQVKGKLVAGLELEEEESACSDGTFNKERYFTCPAGRGFFVLLENCRPDSRFANSQTASVSLNAERDFGSMPSPEEEGITEPPKALEDKYCGLMRGLQGHHNSCYLDATLFSMFAFTSVFDTLLHRPRKDDDLEEYNKVQSVLRNWIVNPLRVHGFVRADRLLALRQLLDQLSSTAGLTNEEKDPEEFLNSLLQQVLKADPFLHLKPRDVQEKKGEGAFLYQIIPDKDETVKIAQVQTMLEQSFISADLILFEMPRFGNRYKMYDMILPNLELDVTHIVENVPRECNMCGSDVAQYECKKCYQKGLLKDEPGIACYCKGCNEKVHAHRNRQDHKPKPILLPRIYSHYSDQAKTVEKQLTLDKQKMDLFAVVCIETSHYVAFVKCGMEKDAPWCFFDSMADRKGERNGYNIPAVTRCPEALEWLSKSPEEIIAAKERGEMPEKVRRLLGDGYLCMYQNLDMTMYK</sequence>
<keyword evidence="12" id="KW-0788">Thiol protease</keyword>
<accession>A0A2B4RVQ6</accession>
<dbReference type="GO" id="GO:0048471">
    <property type="term" value="C:perinuclear region of cytoplasm"/>
    <property type="evidence" value="ECO:0007669"/>
    <property type="project" value="UniProtKB-SubCell"/>
</dbReference>
<dbReference type="GO" id="GO:0046872">
    <property type="term" value="F:metal ion binding"/>
    <property type="evidence" value="ECO:0007669"/>
    <property type="project" value="UniProtKB-KW"/>
</dbReference>
<keyword evidence="10" id="KW-0833">Ubl conjugation pathway</keyword>
<dbReference type="InterPro" id="IPR036859">
    <property type="entry name" value="CAP-Gly_dom_sf"/>
</dbReference>
<evidence type="ECO:0000256" key="9">
    <source>
        <dbReference type="ARBA" id="ARBA00022723"/>
    </source>
</evidence>
<dbReference type="InterPro" id="IPR000938">
    <property type="entry name" value="CAP-Gly_domain"/>
</dbReference>
<evidence type="ECO:0000313" key="17">
    <source>
        <dbReference type="EMBL" id="PFX21246.1"/>
    </source>
</evidence>
<comment type="similarity">
    <text evidence="4">Belongs to the peptidase C19 family.</text>
</comment>
<feature type="compositionally biased region" description="Basic and acidic residues" evidence="14">
    <location>
        <begin position="541"/>
        <end position="566"/>
    </location>
</feature>
<feature type="region of interest" description="Disordered" evidence="14">
    <location>
        <begin position="541"/>
        <end position="569"/>
    </location>
</feature>
<feature type="compositionally biased region" description="Basic and acidic residues" evidence="14">
    <location>
        <begin position="313"/>
        <end position="338"/>
    </location>
</feature>
<dbReference type="EC" id="3.4.19.12" evidence="5"/>
<evidence type="ECO:0000256" key="10">
    <source>
        <dbReference type="ARBA" id="ARBA00022786"/>
    </source>
</evidence>
<feature type="compositionally biased region" description="Polar residues" evidence="14">
    <location>
        <begin position="435"/>
        <end position="444"/>
    </location>
</feature>
<name>A0A2B4RVQ6_STYPI</name>
<feature type="region of interest" description="Disordered" evidence="14">
    <location>
        <begin position="402"/>
        <end position="444"/>
    </location>
</feature>
<dbReference type="SUPFAM" id="SSF54001">
    <property type="entry name" value="Cysteine proteinases"/>
    <property type="match status" value="1"/>
</dbReference>
<evidence type="ECO:0000256" key="13">
    <source>
        <dbReference type="ARBA" id="ARBA00022833"/>
    </source>
</evidence>
<evidence type="ECO:0000256" key="11">
    <source>
        <dbReference type="ARBA" id="ARBA00022801"/>
    </source>
</evidence>
<dbReference type="SMART" id="SM01052">
    <property type="entry name" value="CAP_GLY"/>
    <property type="match status" value="3"/>
</dbReference>
<dbReference type="Pfam" id="PF01302">
    <property type="entry name" value="CAP_GLY"/>
    <property type="match status" value="3"/>
</dbReference>
<evidence type="ECO:0000259" key="15">
    <source>
        <dbReference type="PROSITE" id="PS50235"/>
    </source>
</evidence>
<evidence type="ECO:0000256" key="6">
    <source>
        <dbReference type="ARBA" id="ARBA00022490"/>
    </source>
</evidence>
<proteinExistence type="inferred from homology"/>
<dbReference type="FunFam" id="3.90.70.10:FF:000009">
    <property type="entry name" value="Putative ubiquitin carboxyl-terminal hydrolase CYLD"/>
    <property type="match status" value="1"/>
</dbReference>
<dbReference type="PANTHER" id="PTHR11830">
    <property type="entry name" value="40S RIBOSOMAL PROTEIN S3A"/>
    <property type="match status" value="1"/>
</dbReference>
<feature type="region of interest" description="Disordered" evidence="14">
    <location>
        <begin position="313"/>
        <end position="345"/>
    </location>
</feature>
<dbReference type="Proteomes" id="UP000225706">
    <property type="component" value="Unassembled WGS sequence"/>
</dbReference>
<evidence type="ECO:0000256" key="3">
    <source>
        <dbReference type="ARBA" id="ARBA00004556"/>
    </source>
</evidence>
<dbReference type="GO" id="GO:0006508">
    <property type="term" value="P:proteolysis"/>
    <property type="evidence" value="ECO:0007669"/>
    <property type="project" value="UniProtKB-KW"/>
</dbReference>
<keyword evidence="11 17" id="KW-0378">Hydrolase</keyword>
<dbReference type="OrthoDB" id="6287070at2759"/>
<evidence type="ECO:0000313" key="18">
    <source>
        <dbReference type="Proteomes" id="UP000225706"/>
    </source>
</evidence>
<dbReference type="EMBL" id="LSMT01000285">
    <property type="protein sequence ID" value="PFX21246.1"/>
    <property type="molecule type" value="Genomic_DNA"/>
</dbReference>
<keyword evidence="8" id="KW-0645">Protease</keyword>
<dbReference type="Gene3D" id="2.30.30.190">
    <property type="entry name" value="CAP Gly-rich-like domain"/>
    <property type="match status" value="3"/>
</dbReference>
<evidence type="ECO:0000256" key="12">
    <source>
        <dbReference type="ARBA" id="ARBA00022807"/>
    </source>
</evidence>
<evidence type="ECO:0000256" key="1">
    <source>
        <dbReference type="ARBA" id="ARBA00000707"/>
    </source>
</evidence>
<feature type="domain" description="CAP-Gly" evidence="16">
    <location>
        <begin position="138"/>
        <end position="182"/>
    </location>
</feature>
<evidence type="ECO:0000256" key="8">
    <source>
        <dbReference type="ARBA" id="ARBA00022670"/>
    </source>
</evidence>
<comment type="subcellular location">
    <subcellularLocation>
        <location evidence="2">Cytoplasm</location>
        <location evidence="2">Cytoskeleton</location>
        <location evidence="2">Microtubule organizing center</location>
        <location evidence="2">Centrosome</location>
    </subcellularLocation>
    <subcellularLocation>
        <location evidence="3">Cytoplasm</location>
        <location evidence="3">Perinuclear region</location>
    </subcellularLocation>
</comment>
<keyword evidence="6" id="KW-0963">Cytoplasm</keyword>
<evidence type="ECO:0000259" key="16">
    <source>
        <dbReference type="PROSITE" id="PS50245"/>
    </source>
</evidence>
<reference evidence="18" key="1">
    <citation type="journal article" date="2017" name="bioRxiv">
        <title>Comparative analysis of the genomes of Stylophora pistillata and Acropora digitifera provides evidence for extensive differences between species of corals.</title>
        <authorList>
            <person name="Voolstra C.R."/>
            <person name="Li Y."/>
            <person name="Liew Y.J."/>
            <person name="Baumgarten S."/>
            <person name="Zoccola D."/>
            <person name="Flot J.-F."/>
            <person name="Tambutte S."/>
            <person name="Allemand D."/>
            <person name="Aranda M."/>
        </authorList>
    </citation>
    <scope>NUCLEOTIDE SEQUENCE [LARGE SCALE GENOMIC DNA]</scope>
</reference>
<dbReference type="STRING" id="50429.A0A2B4RVQ6"/>
<keyword evidence="18" id="KW-1185">Reference proteome</keyword>
<organism evidence="17 18">
    <name type="scientific">Stylophora pistillata</name>
    <name type="common">Smooth cauliflower coral</name>
    <dbReference type="NCBI Taxonomy" id="50429"/>
    <lineage>
        <taxon>Eukaryota</taxon>
        <taxon>Metazoa</taxon>
        <taxon>Cnidaria</taxon>
        <taxon>Anthozoa</taxon>
        <taxon>Hexacorallia</taxon>
        <taxon>Scleractinia</taxon>
        <taxon>Astrocoeniina</taxon>
        <taxon>Pocilloporidae</taxon>
        <taxon>Stylophora</taxon>
    </lineage>
</organism>
<dbReference type="InterPro" id="IPR028889">
    <property type="entry name" value="USP"/>
</dbReference>
<dbReference type="GO" id="GO:0004843">
    <property type="term" value="F:cysteine-type deubiquitinase activity"/>
    <property type="evidence" value="ECO:0007669"/>
    <property type="project" value="UniProtKB-EC"/>
</dbReference>
<dbReference type="GO" id="GO:0005813">
    <property type="term" value="C:centrosome"/>
    <property type="evidence" value="ECO:0007669"/>
    <property type="project" value="UniProtKB-SubCell"/>
</dbReference>
<protein>
    <recommendedName>
        <fullName evidence="5">ubiquitinyl hydrolase 1</fullName>
        <ecNumber evidence="5">3.4.19.12</ecNumber>
    </recommendedName>
</protein>
<comment type="caution">
    <text evidence="17">The sequence shown here is derived from an EMBL/GenBank/DDBJ whole genome shotgun (WGS) entry which is preliminary data.</text>
</comment>
<keyword evidence="13" id="KW-0862">Zinc</keyword>
<evidence type="ECO:0000256" key="14">
    <source>
        <dbReference type="SAM" id="MobiDB-lite"/>
    </source>
</evidence>
<comment type="catalytic activity">
    <reaction evidence="1">
        <text>Thiol-dependent hydrolysis of ester, thioester, amide, peptide and isopeptide bonds formed by the C-terminal Gly of ubiquitin (a 76-residue protein attached to proteins as an intracellular targeting signal).</text>
        <dbReference type="EC" id="3.4.19.12"/>
    </reaction>
</comment>
<evidence type="ECO:0000256" key="7">
    <source>
        <dbReference type="ARBA" id="ARBA00022553"/>
    </source>
</evidence>
<keyword evidence="7" id="KW-0597">Phosphoprotein</keyword>
<feature type="domain" description="USP" evidence="15">
    <location>
        <begin position="724"/>
        <end position="1054"/>
    </location>
</feature>
<dbReference type="SUPFAM" id="SSF74924">
    <property type="entry name" value="Cap-Gly domain"/>
    <property type="match status" value="3"/>
</dbReference>
<evidence type="ECO:0000256" key="2">
    <source>
        <dbReference type="ARBA" id="ARBA00004300"/>
    </source>
</evidence>
<keyword evidence="9" id="KW-0479">Metal-binding</keyword>
<dbReference type="PROSITE" id="PS50235">
    <property type="entry name" value="USP_3"/>
    <property type="match status" value="1"/>
</dbReference>
<evidence type="ECO:0000256" key="4">
    <source>
        <dbReference type="ARBA" id="ARBA00009085"/>
    </source>
</evidence>
<evidence type="ECO:0000256" key="5">
    <source>
        <dbReference type="ARBA" id="ARBA00012759"/>
    </source>
</evidence>
<gene>
    <name evidence="17" type="primary">CYLD</name>
    <name evidence="17" type="ORF">AWC38_SpisGene14277</name>
</gene>
<dbReference type="AlphaFoldDB" id="A0A2B4RVQ6"/>
<dbReference type="Gene3D" id="3.90.70.10">
    <property type="entry name" value="Cysteine proteinases"/>
    <property type="match status" value="1"/>
</dbReference>
<feature type="compositionally biased region" description="Basic and acidic residues" evidence="14">
    <location>
        <begin position="416"/>
        <end position="434"/>
    </location>
</feature>